<proteinExistence type="predicted"/>
<protein>
    <submittedName>
        <fullName evidence="2">Uncharacterized protein</fullName>
    </submittedName>
</protein>
<evidence type="ECO:0000313" key="3">
    <source>
        <dbReference type="Proteomes" id="UP000287651"/>
    </source>
</evidence>
<evidence type="ECO:0000313" key="2">
    <source>
        <dbReference type="EMBL" id="RRT83828.1"/>
    </source>
</evidence>
<keyword evidence="1" id="KW-0472">Membrane</keyword>
<name>A0A427B5U0_ENSVE</name>
<dbReference type="AlphaFoldDB" id="A0A427B5U0"/>
<organism evidence="2 3">
    <name type="scientific">Ensete ventricosum</name>
    <name type="common">Abyssinian banana</name>
    <name type="synonym">Musa ensete</name>
    <dbReference type="NCBI Taxonomy" id="4639"/>
    <lineage>
        <taxon>Eukaryota</taxon>
        <taxon>Viridiplantae</taxon>
        <taxon>Streptophyta</taxon>
        <taxon>Embryophyta</taxon>
        <taxon>Tracheophyta</taxon>
        <taxon>Spermatophyta</taxon>
        <taxon>Magnoliopsida</taxon>
        <taxon>Liliopsida</taxon>
        <taxon>Zingiberales</taxon>
        <taxon>Musaceae</taxon>
        <taxon>Ensete</taxon>
    </lineage>
</organism>
<keyword evidence="1" id="KW-0812">Transmembrane</keyword>
<dbReference type="EMBL" id="AMZH03000425">
    <property type="protein sequence ID" value="RRT83828.1"/>
    <property type="molecule type" value="Genomic_DNA"/>
</dbReference>
<sequence>MEWGDSVLISKLLRPYKWFSHPLFRILSSTFVLLFLLVLIRLSLLAKALIVASVSSTSLTSPTILSLLLFTRFSSAIVAFSLVLVLPPAIGSIRMLTKDAGGGDEGIEDARCDMSASSTKIERFSNDVLLGLDHRRVVMIEEVGSKEGHDVGINEGVCISKSYFDKRRISTMVSTTNFDSVTMEQ</sequence>
<reference evidence="2 3" key="1">
    <citation type="journal article" date="2014" name="Agronomy (Basel)">
        <title>A Draft Genome Sequence for Ensete ventricosum, the Drought-Tolerant Tree Against Hunger.</title>
        <authorList>
            <person name="Harrison J."/>
            <person name="Moore K.A."/>
            <person name="Paszkiewicz K."/>
            <person name="Jones T."/>
            <person name="Grant M."/>
            <person name="Ambacheew D."/>
            <person name="Muzemil S."/>
            <person name="Studholme D.J."/>
        </authorList>
    </citation>
    <scope>NUCLEOTIDE SEQUENCE [LARGE SCALE GENOMIC DNA]</scope>
</reference>
<feature type="transmembrane region" description="Helical" evidence="1">
    <location>
        <begin position="64"/>
        <end position="86"/>
    </location>
</feature>
<feature type="transmembrane region" description="Helical" evidence="1">
    <location>
        <begin position="23"/>
        <end position="44"/>
    </location>
</feature>
<accession>A0A427B5U0</accession>
<gene>
    <name evidence="2" type="ORF">B296_00009815</name>
</gene>
<keyword evidence="1" id="KW-1133">Transmembrane helix</keyword>
<evidence type="ECO:0000256" key="1">
    <source>
        <dbReference type="SAM" id="Phobius"/>
    </source>
</evidence>
<dbReference type="Proteomes" id="UP000287651">
    <property type="component" value="Unassembled WGS sequence"/>
</dbReference>
<comment type="caution">
    <text evidence="2">The sequence shown here is derived from an EMBL/GenBank/DDBJ whole genome shotgun (WGS) entry which is preliminary data.</text>
</comment>